<sequence length="1624" mass="180663">MSSSLLQYLEDLKDEEKSDASSSKNTTSTSINKSIRQFASPIRANKQTDSKVLKKSGVTDNEPIKAQQLENCLPVDNYDDHGMTPLMQACRDDNTTEVDKLIKAGINIDEIDADGRTALFYSITFSSLTIVKTLLSANADPFIVAGFYERNCLHQACKRTKNAVEVVRLLLEIMGDETKLEQDKAGFIALHLAVSTGKQDVCRELLSTHSKEQLHAITRDYGDTALHLAARRKELNIIRMLVQAEANINQVNLDGQTSLHIAVAESDVDSVEYLINENASGSIKDKKYRNALHIATEIGNMDIIELLIEKCHIDINELSKDGSTLVHLAAKSGHIRAMLYFIQKGIAVKTPNKEGAEALHEACKQGHLGVVRKLIANGAKIERCTKENYTPLHVAVRYGKFDVAQLLIGAGANVNALGGPKNECSLHFAAKLKRNSEKITDLLLKRGAIVDISDFDGETALHAALRVINYPVVKMLIEEGASITKTNLAGETSVHLSVSSMSVASLLISIDEIKRNTSKEMFRFYLNSRNKLGETPLHYCANITPKIENQAVYTDLIRLLLDNHAEVSIPTFETKETPVHYCCRNGNTDILQMIFESMSEKEASQAANFKNSDGWTPLLVACYYGYHSILRILLDNDARVDLFDENGKAALHVASENGHILCVELIMKKRAYVNAKTKLGMTPVSLAASNNHSQLIEMLVNKYMASYDIQSLLKRSALHVASERGHLEACKVLIHLGADPMLADINQAAPVHLAAENNHPDVVKMFLDVRPDLSNFINKDGNNCAHIAAAKGSLEVLKALIKVNSTMAFSKSKTTLRTPLHLAAIHDHADIIQLLINQGVSLLEEDKDGLTPLHLAAKYGARNAIELFKGKISFNVFSSKTGMNPLHLAAEFDQAECLVELMSKVPPNIASECPAGKIPAETEHGLTCLHYAAKNGHEVTLRQLLNSDGVVVEYPTSKKGLLSIHMAIAEGHVNVTSILLSRSAEQINARCAIGRTALHFAAGNKHLDLVQLLLGQGAEIDAQDKNGWTPLHYAADAGSTDIVIFLVQMGAQPSIEDMDGKAPITFAAKHHHLQTMSFLLLHKFEVNTLLQDKKFLGHLMICCNLNDNESAQDFILNSPAPIYTAMKLTLMYRQESIRVKDKSEDYMKIAEYCEQMTYEILHVASTYGCENLLNAVDDLQKPLLDVLIDEEFKLCVAHNNVQSYLSDLWKGSGVSIEGVYAILLTVVCFLCPPFWFFLCLPFHRWNKVPTIKFICHVISHLYYITVLIYIVVVPWDRSKVETFPTYAEYILVIWASGHLLAEITEPESQPLRIFTLFLMSAAFGTHIVALFMSTTTREEILYGRDNILGVVLVMLISQILLFLSLNKIFGPWSVMIENLVIDVCKFLVIMFLFIFAFTMHTAVVFKRVYGLTETDITITTVPYADRYIQNGFWDMLYEKFFGLFGFTQPPATLSPSEQATNPSSTYIIGTISFALYEILAIIVLLNMLIAMMSNTYTRLDEQSDIEWKYGRAGIIRLMTKSYSIPIPANVLAALCSIVYVCIIHNGCCCLKSWKSRFMSISKEDQSISKENQENLQSTIWDVVNWSIIIDEYMLNNGIEDRFAKIKKAAAAMSDEILKVQSSAN</sequence>
<dbReference type="Proteomes" id="UP001652625">
    <property type="component" value="Chromosome 12"/>
</dbReference>
<proteinExistence type="predicted"/>
<keyword evidence="5 11" id="KW-1133">Transmembrane helix</keyword>
<feature type="transmembrane region" description="Helical" evidence="11">
    <location>
        <begin position="1219"/>
        <end position="1241"/>
    </location>
</feature>
<feature type="compositionally biased region" description="Basic and acidic residues" evidence="10">
    <location>
        <begin position="10"/>
        <end position="19"/>
    </location>
</feature>
<dbReference type="PRINTS" id="PR01415">
    <property type="entry name" value="ANKYRIN"/>
</dbReference>
<dbReference type="Pfam" id="PF00520">
    <property type="entry name" value="Ion_trans"/>
    <property type="match status" value="1"/>
</dbReference>
<comment type="subcellular location">
    <subcellularLocation>
        <location evidence="1">Membrane</location>
        <topology evidence="1">Multi-pass membrane protein</topology>
    </subcellularLocation>
</comment>
<feature type="transmembrane region" description="Helical" evidence="11">
    <location>
        <begin position="1466"/>
        <end position="1489"/>
    </location>
</feature>
<keyword evidence="4" id="KW-0677">Repeat</keyword>
<keyword evidence="13" id="KW-1185">Reference proteome</keyword>
<dbReference type="GeneID" id="101235649"/>
<evidence type="ECO:0000313" key="13">
    <source>
        <dbReference type="Proteomes" id="UP001652625"/>
    </source>
</evidence>
<feature type="domain" description="Ion transport" evidence="12">
    <location>
        <begin position="1259"/>
        <end position="1503"/>
    </location>
</feature>
<dbReference type="InterPro" id="IPR005821">
    <property type="entry name" value="Ion_trans_dom"/>
</dbReference>
<evidence type="ECO:0000256" key="8">
    <source>
        <dbReference type="ARBA" id="ARBA00023136"/>
    </source>
</evidence>
<feature type="transmembrane region" description="Helical" evidence="11">
    <location>
        <begin position="1526"/>
        <end position="1546"/>
    </location>
</feature>
<evidence type="ECO:0000256" key="4">
    <source>
        <dbReference type="ARBA" id="ARBA00022737"/>
    </source>
</evidence>
<keyword evidence="9" id="KW-0407">Ion channel</keyword>
<dbReference type="Gene3D" id="1.25.40.20">
    <property type="entry name" value="Ankyrin repeat-containing domain"/>
    <property type="match status" value="8"/>
</dbReference>
<feature type="region of interest" description="Disordered" evidence="10">
    <location>
        <begin position="1"/>
        <end position="40"/>
    </location>
</feature>
<feature type="transmembrane region" description="Helical" evidence="11">
    <location>
        <begin position="1313"/>
        <end position="1334"/>
    </location>
</feature>
<evidence type="ECO:0000313" key="14">
    <source>
        <dbReference type="RefSeq" id="XP_065668330.1"/>
    </source>
</evidence>
<protein>
    <submittedName>
        <fullName evidence="14">Serine/threonine-protein phosphatase 6 regulatory ankyrin repeat subunit A isoform X4</fullName>
    </submittedName>
</protein>
<keyword evidence="3 11" id="KW-0812">Transmembrane</keyword>
<dbReference type="Pfam" id="PF00023">
    <property type="entry name" value="Ank"/>
    <property type="match status" value="2"/>
</dbReference>
<dbReference type="InterPro" id="IPR036770">
    <property type="entry name" value="Ankyrin_rpt-contain_sf"/>
</dbReference>
<name>A0ABM4D247_HYDVU</name>
<evidence type="ECO:0000256" key="2">
    <source>
        <dbReference type="ARBA" id="ARBA00022448"/>
    </source>
</evidence>
<dbReference type="PANTHER" id="PTHR24198">
    <property type="entry name" value="ANKYRIN REPEAT AND PROTEIN KINASE DOMAIN-CONTAINING PROTEIN"/>
    <property type="match status" value="1"/>
</dbReference>
<keyword evidence="2" id="KW-0813">Transport</keyword>
<accession>A0ABM4D247</accession>
<dbReference type="InterPro" id="IPR002153">
    <property type="entry name" value="TRPC_channel"/>
</dbReference>
<dbReference type="Pfam" id="PF13637">
    <property type="entry name" value="Ank_4"/>
    <property type="match status" value="1"/>
</dbReference>
<reference evidence="14" key="1">
    <citation type="submission" date="2025-08" db="UniProtKB">
        <authorList>
            <consortium name="RefSeq"/>
        </authorList>
    </citation>
    <scope>IDENTIFICATION</scope>
</reference>
<dbReference type="InterPro" id="IPR002110">
    <property type="entry name" value="Ankyrin_rpt"/>
</dbReference>
<evidence type="ECO:0000256" key="9">
    <source>
        <dbReference type="ARBA" id="ARBA00023303"/>
    </source>
</evidence>
<dbReference type="SMART" id="SM00248">
    <property type="entry name" value="ANK"/>
    <property type="match status" value="28"/>
</dbReference>
<gene>
    <name evidence="14" type="primary">LOC101235649</name>
</gene>
<feature type="transmembrane region" description="Helical" evidence="11">
    <location>
        <begin position="1386"/>
        <end position="1405"/>
    </location>
</feature>
<feature type="compositionally biased region" description="Low complexity" evidence="10">
    <location>
        <begin position="20"/>
        <end position="35"/>
    </location>
</feature>
<dbReference type="PRINTS" id="PR01097">
    <property type="entry name" value="TRNSRECEPTRP"/>
</dbReference>
<evidence type="ECO:0000256" key="11">
    <source>
        <dbReference type="SAM" id="Phobius"/>
    </source>
</evidence>
<feature type="transmembrane region" description="Helical" evidence="11">
    <location>
        <begin position="1253"/>
        <end position="1271"/>
    </location>
</feature>
<dbReference type="RefSeq" id="XP_065668330.1">
    <property type="nucleotide sequence ID" value="XM_065812258.1"/>
</dbReference>
<evidence type="ECO:0000256" key="5">
    <source>
        <dbReference type="ARBA" id="ARBA00022989"/>
    </source>
</evidence>
<dbReference type="Pfam" id="PF12796">
    <property type="entry name" value="Ank_2"/>
    <property type="match status" value="9"/>
</dbReference>
<dbReference type="SUPFAM" id="SSF48403">
    <property type="entry name" value="Ankyrin repeat"/>
    <property type="match status" value="4"/>
</dbReference>
<evidence type="ECO:0000256" key="3">
    <source>
        <dbReference type="ARBA" id="ARBA00022692"/>
    </source>
</evidence>
<feature type="transmembrane region" description="Helical" evidence="11">
    <location>
        <begin position="1346"/>
        <end position="1365"/>
    </location>
</feature>
<evidence type="ECO:0000256" key="6">
    <source>
        <dbReference type="ARBA" id="ARBA00023043"/>
    </source>
</evidence>
<organism evidence="13 14">
    <name type="scientific">Hydra vulgaris</name>
    <name type="common">Hydra</name>
    <name type="synonym">Hydra attenuata</name>
    <dbReference type="NCBI Taxonomy" id="6087"/>
    <lineage>
        <taxon>Eukaryota</taxon>
        <taxon>Metazoa</taxon>
        <taxon>Cnidaria</taxon>
        <taxon>Hydrozoa</taxon>
        <taxon>Hydroidolina</taxon>
        <taxon>Anthoathecata</taxon>
        <taxon>Aplanulata</taxon>
        <taxon>Hydridae</taxon>
        <taxon>Hydra</taxon>
    </lineage>
</organism>
<evidence type="ECO:0000256" key="10">
    <source>
        <dbReference type="SAM" id="MobiDB-lite"/>
    </source>
</evidence>
<evidence type="ECO:0000256" key="7">
    <source>
        <dbReference type="ARBA" id="ARBA00023065"/>
    </source>
</evidence>
<keyword evidence="6" id="KW-0040">ANK repeat</keyword>
<evidence type="ECO:0000256" key="1">
    <source>
        <dbReference type="ARBA" id="ARBA00004141"/>
    </source>
</evidence>
<keyword evidence="7" id="KW-0406">Ion transport</keyword>
<dbReference type="PANTHER" id="PTHR24198:SF165">
    <property type="entry name" value="ANKYRIN REPEAT-CONTAINING PROTEIN-RELATED"/>
    <property type="match status" value="1"/>
</dbReference>
<evidence type="ECO:0000259" key="12">
    <source>
        <dbReference type="Pfam" id="PF00520"/>
    </source>
</evidence>
<keyword evidence="8 11" id="KW-0472">Membrane</keyword>